<comment type="caution">
    <text evidence="2">The sequence shown here is derived from an EMBL/GenBank/DDBJ whole genome shotgun (WGS) entry which is preliminary data.</text>
</comment>
<dbReference type="SUPFAM" id="SSF52540">
    <property type="entry name" value="P-loop containing nucleoside triphosphate hydrolases"/>
    <property type="match status" value="1"/>
</dbReference>
<evidence type="ECO:0000313" key="3">
    <source>
        <dbReference type="Proteomes" id="UP000443843"/>
    </source>
</evidence>
<dbReference type="Proteomes" id="UP000443843">
    <property type="component" value="Unassembled WGS sequence"/>
</dbReference>
<reference evidence="2 3" key="1">
    <citation type="submission" date="2019-11" db="EMBL/GenBank/DDBJ databases">
        <title>Pseudooceanicola pacifica sp. nov., isolated from deep-sea sediment of the Pacific Ocean.</title>
        <authorList>
            <person name="Lyu L."/>
        </authorList>
    </citation>
    <scope>NUCLEOTIDE SEQUENCE [LARGE SCALE GENOMIC DNA]</scope>
    <source>
        <strain evidence="2 3">216_PA32_1</strain>
    </source>
</reference>
<feature type="region of interest" description="Disordered" evidence="1">
    <location>
        <begin position="343"/>
        <end position="369"/>
    </location>
</feature>
<evidence type="ECO:0000313" key="2">
    <source>
        <dbReference type="EMBL" id="MWB77480.1"/>
    </source>
</evidence>
<feature type="compositionally biased region" description="Gly residues" evidence="1">
    <location>
        <begin position="348"/>
        <end position="362"/>
    </location>
</feature>
<dbReference type="InterPro" id="IPR027417">
    <property type="entry name" value="P-loop_NTPase"/>
</dbReference>
<protein>
    <recommendedName>
        <fullName evidence="4">Sulfotransferase family protein</fullName>
    </recommendedName>
</protein>
<organism evidence="2 3">
    <name type="scientific">Pseudooceanicola pacificus</name>
    <dbReference type="NCBI Taxonomy" id="2676438"/>
    <lineage>
        <taxon>Bacteria</taxon>
        <taxon>Pseudomonadati</taxon>
        <taxon>Pseudomonadota</taxon>
        <taxon>Alphaproteobacteria</taxon>
        <taxon>Rhodobacterales</taxon>
        <taxon>Paracoccaceae</taxon>
        <taxon>Pseudooceanicola</taxon>
    </lineage>
</organism>
<dbReference type="RefSeq" id="WP_160381731.1">
    <property type="nucleotide sequence ID" value="NZ_WNXQ01000002.1"/>
</dbReference>
<evidence type="ECO:0008006" key="4">
    <source>
        <dbReference type="Google" id="ProtNLM"/>
    </source>
</evidence>
<dbReference type="Gene3D" id="3.40.50.300">
    <property type="entry name" value="P-loop containing nucleotide triphosphate hydrolases"/>
    <property type="match status" value="1"/>
</dbReference>
<dbReference type="EMBL" id="WNXQ01000002">
    <property type="protein sequence ID" value="MWB77480.1"/>
    <property type="molecule type" value="Genomic_DNA"/>
</dbReference>
<dbReference type="AlphaFoldDB" id="A0A844WCY1"/>
<accession>A0A844WCY1</accession>
<gene>
    <name evidence="2" type="ORF">GLS40_05535</name>
</gene>
<evidence type="ECO:0000256" key="1">
    <source>
        <dbReference type="SAM" id="MobiDB-lite"/>
    </source>
</evidence>
<sequence>MTRLVLHIGDCKSGSTAIQSVLAAGSYTISGGTPVRLKYATAGRPEALNHHRLSNSLHMDQARQFRDRAWGRLGDEFRSNDSDILVVSSERFEFTAPGDVRAALEQFLPESLDTLEIVAYVRPHAARLLSGYAQNIKQGLFNGELPEFLEQVQKEKRFDYADRLISWRDTFGADRVSVRPMIRSDLQGQCVVHDFLTACVAGTGNTVKVEKIPDANSSLGAEALALMREVTRRLREQNPAQNQQRANMLQRFAHNLETSGKFVSDALQLDPALAAQVRDIYGADADRCDAEFFGGPVLRNALDKAVAQAQEPVTPPDPHVVDRMTELTLIWVDMMGNAMRQMAQNQRQGGGGQGGGKGGGGPRQVARQH</sequence>
<name>A0A844WCY1_9RHOB</name>
<proteinExistence type="predicted"/>
<keyword evidence="3" id="KW-1185">Reference proteome</keyword>